<name>A0A5C3E895_9BASI</name>
<feature type="chain" id="PRO_5023072810" description="RlpA-like protein double-psi beta-barrel domain-containing protein" evidence="2">
    <location>
        <begin position="21"/>
        <end position="121"/>
    </location>
</feature>
<dbReference type="InterPro" id="IPR009009">
    <property type="entry name" value="RlpA-like_DPBB"/>
</dbReference>
<dbReference type="InterPro" id="IPR051477">
    <property type="entry name" value="Expansin_CellWall"/>
</dbReference>
<keyword evidence="5" id="KW-1185">Reference proteome</keyword>
<reference evidence="4 5" key="1">
    <citation type="submission" date="2018-03" db="EMBL/GenBank/DDBJ databases">
        <authorList>
            <person name="Guldener U."/>
        </authorList>
    </citation>
    <scope>NUCLEOTIDE SEQUENCE [LARGE SCALE GENOMIC DNA]</scope>
    <source>
        <strain evidence="4 5">NBRC100155</strain>
    </source>
</reference>
<dbReference type="Proteomes" id="UP000324022">
    <property type="component" value="Unassembled WGS sequence"/>
</dbReference>
<evidence type="ECO:0000256" key="2">
    <source>
        <dbReference type="SAM" id="SignalP"/>
    </source>
</evidence>
<dbReference type="InterPro" id="IPR036908">
    <property type="entry name" value="RlpA-like_sf"/>
</dbReference>
<accession>A0A5C3E895</accession>
<proteinExistence type="predicted"/>
<sequence>MQFTTLAISALALAASSVAAAPAQKRAGGSGQATYYYQNSVMGSCGQVNADSTPIVAVNSAQMNDAMCGQKVWIQGNGKTIEATVADTCPTCDWGSLDLSVGAFQQLSGLDAGVVPITWWS</sequence>
<feature type="domain" description="RlpA-like protein double-psi beta-barrel" evidence="3">
    <location>
        <begin position="31"/>
        <end position="118"/>
    </location>
</feature>
<dbReference type="AlphaFoldDB" id="A0A5C3E895"/>
<dbReference type="OrthoDB" id="623670at2759"/>
<dbReference type="EMBL" id="OOIN01000015">
    <property type="protein sequence ID" value="SPO26688.1"/>
    <property type="molecule type" value="Genomic_DNA"/>
</dbReference>
<evidence type="ECO:0000313" key="4">
    <source>
        <dbReference type="EMBL" id="SPO26688.1"/>
    </source>
</evidence>
<dbReference type="Pfam" id="PF03330">
    <property type="entry name" value="DPBB_1"/>
    <property type="match status" value="1"/>
</dbReference>
<feature type="signal peptide" evidence="2">
    <location>
        <begin position="1"/>
        <end position="20"/>
    </location>
</feature>
<gene>
    <name evidence="4" type="ORF">UTRI_03980_B</name>
</gene>
<evidence type="ECO:0000256" key="1">
    <source>
        <dbReference type="ARBA" id="ARBA00022729"/>
    </source>
</evidence>
<evidence type="ECO:0000313" key="5">
    <source>
        <dbReference type="Proteomes" id="UP000324022"/>
    </source>
</evidence>
<dbReference type="PANTHER" id="PTHR31836:SF25">
    <property type="entry name" value="RLPA-LIKE PROTEIN DOUBLE-PSI BETA-BARREL DOMAIN-CONTAINING PROTEIN"/>
    <property type="match status" value="1"/>
</dbReference>
<dbReference type="Gene3D" id="2.40.40.10">
    <property type="entry name" value="RlpA-like domain"/>
    <property type="match status" value="1"/>
</dbReference>
<evidence type="ECO:0000259" key="3">
    <source>
        <dbReference type="Pfam" id="PF03330"/>
    </source>
</evidence>
<dbReference type="SUPFAM" id="SSF50685">
    <property type="entry name" value="Barwin-like endoglucanases"/>
    <property type="match status" value="1"/>
</dbReference>
<dbReference type="CDD" id="cd22191">
    <property type="entry name" value="DPBB_RlpA_EXP_N-like"/>
    <property type="match status" value="1"/>
</dbReference>
<protein>
    <recommendedName>
        <fullName evidence="3">RlpA-like protein double-psi beta-barrel domain-containing protein</fullName>
    </recommendedName>
</protein>
<dbReference type="PANTHER" id="PTHR31836">
    <property type="match status" value="1"/>
</dbReference>
<keyword evidence="1 2" id="KW-0732">Signal</keyword>
<organism evidence="4 5">
    <name type="scientific">Ustilago trichophora</name>
    <dbReference type="NCBI Taxonomy" id="86804"/>
    <lineage>
        <taxon>Eukaryota</taxon>
        <taxon>Fungi</taxon>
        <taxon>Dikarya</taxon>
        <taxon>Basidiomycota</taxon>
        <taxon>Ustilaginomycotina</taxon>
        <taxon>Ustilaginomycetes</taxon>
        <taxon>Ustilaginales</taxon>
        <taxon>Ustilaginaceae</taxon>
        <taxon>Ustilago</taxon>
    </lineage>
</organism>